<evidence type="ECO:0000256" key="5">
    <source>
        <dbReference type="ARBA" id="ARBA00012055"/>
    </source>
</evidence>
<dbReference type="EC" id="2.7.1.11" evidence="5"/>
<feature type="domain" description="Phosphofructokinase" evidence="17">
    <location>
        <begin position="398"/>
        <end position="681"/>
    </location>
</feature>
<dbReference type="GO" id="GO:0070095">
    <property type="term" value="F:fructose-6-phosphate binding"/>
    <property type="evidence" value="ECO:0007669"/>
    <property type="project" value="TreeGrafter"/>
</dbReference>
<evidence type="ECO:0000313" key="19">
    <source>
        <dbReference type="Proteomes" id="UP000070572"/>
    </source>
</evidence>
<keyword evidence="11" id="KW-0418">Kinase</keyword>
<keyword evidence="14" id="KW-0324">Glycolysis</keyword>
<accession>A0AB34WZ60</accession>
<dbReference type="GO" id="GO:0048029">
    <property type="term" value="F:monosaccharide binding"/>
    <property type="evidence" value="ECO:0007669"/>
    <property type="project" value="TreeGrafter"/>
</dbReference>
<dbReference type="GO" id="GO:0016208">
    <property type="term" value="F:AMP binding"/>
    <property type="evidence" value="ECO:0007669"/>
    <property type="project" value="TreeGrafter"/>
</dbReference>
<keyword evidence="12" id="KW-0067">ATP-binding</keyword>
<sequence length="755" mass="82328">MMGQPTQPEPKRLGVLTSGGDAQGMNAAVRAVVRTALKMGAQPYAILEGWQGAVTGGDMIKPMGWSDVSSVLNKGGTVIGTARCQEFRERSGLRKAAKNLVLKGIDRLISIGGDGSLAGTNEFQEEWPSLLEELVQLGELTPEQVAGHEKLRVAGLVGSIDNDLVGFDMTIGTDSALQRILAALDELSSTAASHRRTFVVEVMGRHCGYLPLMSAVARGCDYVFIPEAPPEDGWQKTLAKKLEAGRQAGRRESIVLVAEGAIDQDGNPITANDVCDALEQETGQRPHLTILGHVQRGGTPSAYDRWMPTALGYAAVYEVLHQDQSSEPVIIGARNNRVARLPLMKAVNDTRAVAKFTKAQEYEKAVQARGRSFSEMLALNEVMSTPPQQDVLPEGARRVAIMHVGGLAPGMNTAARAAVRQGIDRGFEMLGIYGSFEGLMSGKVKQLAWEDVEGWGFDGGAELGTLRPIPRVEEYYAIGRALEEQRVDALIVIGGYNAYLSINQMRQETSRYPAFNIPMICIPASIDNNLPGSELSIGADSALNNAVWALDRIRESAAASRRCFVADAMGRHCGYLSLMSGIAAGAELVYLDENPYDLQDLASDVKMMRESFREGRRLCLVLHNEEAGGRYDREFIASVFAQESQGLFDVRHSALGHLQQGGEPSPFDRILATRLVRAAIQELSEQFAQNRSEPLGVGLSAQGIETFPLLQMQQKVDPQVRRPLNQWWLPLVDIISVVSRDEWDIEVRPLPITDL</sequence>
<dbReference type="FunFam" id="3.40.50.460:FF:000002">
    <property type="entry name" value="ATP-dependent 6-phosphofructokinase"/>
    <property type="match status" value="1"/>
</dbReference>
<proteinExistence type="inferred from homology"/>
<evidence type="ECO:0000256" key="12">
    <source>
        <dbReference type="ARBA" id="ARBA00022840"/>
    </source>
</evidence>
<comment type="function">
    <text evidence="2">Catalyzes the phosphorylation of D-fructose 6-phosphate to fructose 1,6-bisphosphate by ATP, the first committing step of glycolysis.</text>
</comment>
<dbReference type="Gene3D" id="3.40.50.460">
    <property type="entry name" value="Phosphofructokinase domain"/>
    <property type="match status" value="2"/>
</dbReference>
<reference evidence="18 19" key="1">
    <citation type="submission" date="2016-01" db="EMBL/GenBank/DDBJ databases">
        <authorList>
            <person name="Mitreva M."/>
            <person name="Pepin K.H."/>
            <person name="Mihindukulasuriya K.A."/>
            <person name="Fulton R."/>
            <person name="Fronick C."/>
            <person name="O'Laughlin M."/>
            <person name="Miner T."/>
            <person name="Herter B."/>
            <person name="Rosa B.A."/>
            <person name="Cordes M."/>
            <person name="Tomlinson C."/>
            <person name="Wollam A."/>
            <person name="Palsikar V.B."/>
            <person name="Mardis E.R."/>
            <person name="Wilson R.K."/>
        </authorList>
    </citation>
    <scope>NUCLEOTIDE SEQUENCE [LARGE SCALE GENOMIC DNA]</scope>
    <source>
        <strain evidence="18 19">DNF00696</strain>
    </source>
</reference>
<evidence type="ECO:0000313" key="18">
    <source>
        <dbReference type="EMBL" id="KXB80723.1"/>
    </source>
</evidence>
<dbReference type="GO" id="GO:0046872">
    <property type="term" value="F:metal ion binding"/>
    <property type="evidence" value="ECO:0007669"/>
    <property type="project" value="UniProtKB-KW"/>
</dbReference>
<dbReference type="GO" id="GO:0003872">
    <property type="term" value="F:6-phosphofructokinase activity"/>
    <property type="evidence" value="ECO:0007669"/>
    <property type="project" value="UniProtKB-EC"/>
</dbReference>
<dbReference type="PROSITE" id="PS00433">
    <property type="entry name" value="PHOSPHOFRUCTOKINASE"/>
    <property type="match status" value="1"/>
</dbReference>
<dbReference type="PANTHER" id="PTHR13697">
    <property type="entry name" value="PHOSPHOFRUCTOKINASE"/>
    <property type="match status" value="1"/>
</dbReference>
<dbReference type="GO" id="GO:0030388">
    <property type="term" value="P:fructose 1,6-bisphosphate metabolic process"/>
    <property type="evidence" value="ECO:0007669"/>
    <property type="project" value="TreeGrafter"/>
</dbReference>
<dbReference type="NCBIfam" id="TIGR02478">
    <property type="entry name" value="6PF1K_euk"/>
    <property type="match status" value="1"/>
</dbReference>
<evidence type="ECO:0000256" key="6">
    <source>
        <dbReference type="ARBA" id="ARBA00022490"/>
    </source>
</evidence>
<evidence type="ECO:0000256" key="2">
    <source>
        <dbReference type="ARBA" id="ARBA00002659"/>
    </source>
</evidence>
<evidence type="ECO:0000256" key="1">
    <source>
        <dbReference type="ARBA" id="ARBA00001946"/>
    </source>
</evidence>
<comment type="caution">
    <text evidence="18">The sequence shown here is derived from an EMBL/GenBank/DDBJ whole genome shotgun (WGS) entry which is preliminary data.</text>
</comment>
<dbReference type="EMBL" id="LSDN01000014">
    <property type="protein sequence ID" value="KXB80723.1"/>
    <property type="molecule type" value="Genomic_DNA"/>
</dbReference>
<evidence type="ECO:0000256" key="16">
    <source>
        <dbReference type="ARBA" id="ARBA00048070"/>
    </source>
</evidence>
<dbReference type="GO" id="GO:0005945">
    <property type="term" value="C:6-phosphofructokinase complex"/>
    <property type="evidence" value="ECO:0007669"/>
    <property type="project" value="TreeGrafter"/>
</dbReference>
<name>A0AB34WZ60_9ACTO</name>
<evidence type="ECO:0000256" key="7">
    <source>
        <dbReference type="ARBA" id="ARBA00022533"/>
    </source>
</evidence>
<comment type="similarity">
    <text evidence="15">Belongs to the phosphofructokinase type A (PFKA) family.</text>
</comment>
<evidence type="ECO:0000256" key="10">
    <source>
        <dbReference type="ARBA" id="ARBA00022741"/>
    </source>
</evidence>
<dbReference type="InterPro" id="IPR015912">
    <property type="entry name" value="Phosphofructokinase_CS"/>
</dbReference>
<dbReference type="Proteomes" id="UP000070572">
    <property type="component" value="Unassembled WGS sequence"/>
</dbReference>
<dbReference type="GO" id="GO:0042802">
    <property type="term" value="F:identical protein binding"/>
    <property type="evidence" value="ECO:0007669"/>
    <property type="project" value="TreeGrafter"/>
</dbReference>
<dbReference type="SUPFAM" id="SSF53784">
    <property type="entry name" value="Phosphofructokinase"/>
    <property type="match status" value="2"/>
</dbReference>
<dbReference type="InterPro" id="IPR009161">
    <property type="entry name" value="6-Pfructokinase_euk"/>
</dbReference>
<dbReference type="AlphaFoldDB" id="A0AB34WZ60"/>
<dbReference type="GO" id="GO:0061621">
    <property type="term" value="P:canonical glycolysis"/>
    <property type="evidence" value="ECO:0007669"/>
    <property type="project" value="TreeGrafter"/>
</dbReference>
<comment type="catalytic activity">
    <reaction evidence="16">
        <text>beta-D-fructose 6-phosphate + ATP = beta-D-fructose 1,6-bisphosphate + ADP + H(+)</text>
        <dbReference type="Rhea" id="RHEA:16109"/>
        <dbReference type="ChEBI" id="CHEBI:15378"/>
        <dbReference type="ChEBI" id="CHEBI:30616"/>
        <dbReference type="ChEBI" id="CHEBI:32966"/>
        <dbReference type="ChEBI" id="CHEBI:57634"/>
        <dbReference type="ChEBI" id="CHEBI:456216"/>
        <dbReference type="EC" id="2.7.1.11"/>
    </reaction>
</comment>
<dbReference type="InterPro" id="IPR022953">
    <property type="entry name" value="ATP_PFK"/>
</dbReference>
<keyword evidence="9" id="KW-0479">Metal-binding</keyword>
<comment type="pathway">
    <text evidence="4">Carbohydrate degradation; glycolysis; D-glyceraldehyde 3-phosphate and glycerone phosphate from D-glucose: step 3/4.</text>
</comment>
<evidence type="ECO:0000256" key="11">
    <source>
        <dbReference type="ARBA" id="ARBA00022777"/>
    </source>
</evidence>
<comment type="cofactor">
    <cofactor evidence="1">
        <name>Mg(2+)</name>
        <dbReference type="ChEBI" id="CHEBI:18420"/>
    </cofactor>
</comment>
<evidence type="ECO:0000256" key="15">
    <source>
        <dbReference type="ARBA" id="ARBA00038478"/>
    </source>
</evidence>
<evidence type="ECO:0000256" key="4">
    <source>
        <dbReference type="ARBA" id="ARBA00004679"/>
    </source>
</evidence>
<dbReference type="PANTHER" id="PTHR13697:SF4">
    <property type="entry name" value="ATP-DEPENDENT 6-PHOSPHOFRUCTOKINASE"/>
    <property type="match status" value="1"/>
</dbReference>
<dbReference type="Pfam" id="PF00365">
    <property type="entry name" value="PFK"/>
    <property type="match status" value="2"/>
</dbReference>
<dbReference type="InterPro" id="IPR035966">
    <property type="entry name" value="PKF_sf"/>
</dbReference>
<evidence type="ECO:0000256" key="8">
    <source>
        <dbReference type="ARBA" id="ARBA00022679"/>
    </source>
</evidence>
<keyword evidence="10" id="KW-0547">Nucleotide-binding</keyword>
<evidence type="ECO:0000256" key="14">
    <source>
        <dbReference type="ARBA" id="ARBA00023152"/>
    </source>
</evidence>
<gene>
    <name evidence="18" type="ORF">HMPREF1862_01030</name>
</gene>
<dbReference type="Gene3D" id="3.40.50.450">
    <property type="match status" value="2"/>
</dbReference>
<organism evidence="18 19">
    <name type="scientific">Varibaculum cambriense</name>
    <dbReference type="NCBI Taxonomy" id="184870"/>
    <lineage>
        <taxon>Bacteria</taxon>
        <taxon>Bacillati</taxon>
        <taxon>Actinomycetota</taxon>
        <taxon>Actinomycetes</taxon>
        <taxon>Actinomycetales</taxon>
        <taxon>Actinomycetaceae</taxon>
        <taxon>Varibaculum</taxon>
    </lineage>
</organism>
<dbReference type="GO" id="GO:0005524">
    <property type="term" value="F:ATP binding"/>
    <property type="evidence" value="ECO:0007669"/>
    <property type="project" value="UniProtKB-KW"/>
</dbReference>
<dbReference type="InterPro" id="IPR000023">
    <property type="entry name" value="Phosphofructokinase_dom"/>
</dbReference>
<evidence type="ECO:0000259" key="17">
    <source>
        <dbReference type="Pfam" id="PF00365"/>
    </source>
</evidence>
<evidence type="ECO:0000256" key="13">
    <source>
        <dbReference type="ARBA" id="ARBA00022842"/>
    </source>
</evidence>
<dbReference type="GO" id="GO:0006002">
    <property type="term" value="P:fructose 6-phosphate metabolic process"/>
    <property type="evidence" value="ECO:0007669"/>
    <property type="project" value="InterPro"/>
</dbReference>
<evidence type="ECO:0000256" key="3">
    <source>
        <dbReference type="ARBA" id="ARBA00004496"/>
    </source>
</evidence>
<protein>
    <recommendedName>
        <fullName evidence="5">6-phosphofructokinase</fullName>
        <ecNumber evidence="5">2.7.1.11</ecNumber>
    </recommendedName>
</protein>
<feature type="domain" description="Phosphofructokinase" evidence="17">
    <location>
        <begin position="12"/>
        <end position="316"/>
    </location>
</feature>
<evidence type="ECO:0000256" key="9">
    <source>
        <dbReference type="ARBA" id="ARBA00022723"/>
    </source>
</evidence>
<keyword evidence="7" id="KW-0021">Allosteric enzyme</keyword>
<keyword evidence="6" id="KW-0963">Cytoplasm</keyword>
<dbReference type="PRINTS" id="PR00476">
    <property type="entry name" value="PHFRCTKINASE"/>
</dbReference>
<comment type="subcellular location">
    <subcellularLocation>
        <location evidence="3">Cytoplasm</location>
    </subcellularLocation>
</comment>
<keyword evidence="8" id="KW-0808">Transferase</keyword>
<keyword evidence="13" id="KW-0460">Magnesium</keyword>